<evidence type="ECO:0000256" key="4">
    <source>
        <dbReference type="ARBA" id="ARBA00022692"/>
    </source>
</evidence>
<keyword evidence="3" id="KW-1003">Cell membrane</keyword>
<comment type="subcellular location">
    <subcellularLocation>
        <location evidence="1">Cell membrane</location>
        <topology evidence="1">Multi-pass membrane protein</topology>
    </subcellularLocation>
</comment>
<name>A0ABW5N6H7_9FLAO</name>
<organism evidence="9 10">
    <name type="scientific">Aquimarina hainanensis</name>
    <dbReference type="NCBI Taxonomy" id="1578017"/>
    <lineage>
        <taxon>Bacteria</taxon>
        <taxon>Pseudomonadati</taxon>
        <taxon>Bacteroidota</taxon>
        <taxon>Flavobacteriia</taxon>
        <taxon>Flavobacteriales</taxon>
        <taxon>Flavobacteriaceae</taxon>
        <taxon>Aquimarina</taxon>
    </lineage>
</organism>
<dbReference type="RefSeq" id="WP_176028662.1">
    <property type="nucleotide sequence ID" value="NZ_JBHSJV010000001.1"/>
</dbReference>
<dbReference type="PANTHER" id="PTHR11403:SF2">
    <property type="entry name" value="CYTOCHROME BO(3) UBIQUINOL OXIDASE SUBUNIT 3"/>
    <property type="match status" value="1"/>
</dbReference>
<dbReference type="Pfam" id="PF00510">
    <property type="entry name" value="COX3"/>
    <property type="match status" value="1"/>
</dbReference>
<dbReference type="EMBL" id="JBHULX010000004">
    <property type="protein sequence ID" value="MFD2590751.1"/>
    <property type="molecule type" value="Genomic_DNA"/>
</dbReference>
<proteinExistence type="inferred from homology"/>
<dbReference type="InterPro" id="IPR000298">
    <property type="entry name" value="Cyt_c_oxidase-like_su3"/>
</dbReference>
<dbReference type="InterPro" id="IPR024791">
    <property type="entry name" value="Cyt_c/ubiquinol_Oxase_su3"/>
</dbReference>
<evidence type="ECO:0000256" key="6">
    <source>
        <dbReference type="ARBA" id="ARBA00023136"/>
    </source>
</evidence>
<protein>
    <submittedName>
        <fullName evidence="9">Cytochrome c oxidase subunit 3</fullName>
    </submittedName>
</protein>
<feature type="transmembrane region" description="Helical" evidence="7">
    <location>
        <begin position="30"/>
        <end position="51"/>
    </location>
</feature>
<dbReference type="InterPro" id="IPR013833">
    <property type="entry name" value="Cyt_c_oxidase_su3_a-hlx"/>
</dbReference>
<evidence type="ECO:0000256" key="5">
    <source>
        <dbReference type="ARBA" id="ARBA00022989"/>
    </source>
</evidence>
<comment type="similarity">
    <text evidence="2">Belongs to the cytochrome c oxidase subunit 3 family.</text>
</comment>
<evidence type="ECO:0000256" key="2">
    <source>
        <dbReference type="ARBA" id="ARBA00010581"/>
    </source>
</evidence>
<evidence type="ECO:0000313" key="9">
    <source>
        <dbReference type="EMBL" id="MFD2590751.1"/>
    </source>
</evidence>
<feature type="transmembrane region" description="Helical" evidence="7">
    <location>
        <begin position="299"/>
        <end position="330"/>
    </location>
</feature>
<keyword evidence="10" id="KW-1185">Reference proteome</keyword>
<dbReference type="SUPFAM" id="SSF81452">
    <property type="entry name" value="Cytochrome c oxidase subunit III-like"/>
    <property type="match status" value="2"/>
</dbReference>
<dbReference type="PROSITE" id="PS50253">
    <property type="entry name" value="COX3"/>
    <property type="match status" value="1"/>
</dbReference>
<dbReference type="Gene3D" id="1.20.120.80">
    <property type="entry name" value="Cytochrome c oxidase, subunit III, four-helix bundle"/>
    <property type="match status" value="2"/>
</dbReference>
<evidence type="ECO:0000313" key="10">
    <source>
        <dbReference type="Proteomes" id="UP001597459"/>
    </source>
</evidence>
<keyword evidence="5 7" id="KW-1133">Transmembrane helix</keyword>
<feature type="transmembrane region" description="Helical" evidence="7">
    <location>
        <begin position="80"/>
        <end position="100"/>
    </location>
</feature>
<keyword evidence="6 7" id="KW-0472">Membrane</keyword>
<sequence length="363" mass="41312">METTVIKTGTEGKVWGGNNKPLNASYGKMMMWFFILSDALTFSGFLAAYGFSRYKFIDSWPIADEVFNHFPFLHGVDAPMYYVALMTFILIFSSVTMVLAVDAGHQLKKNKVIIYMFLTIIGGFIFVGSQAWEWKNFIKGEYGAVETAGGNILQFVAPVTLEDGTKKFHRVALKDIAVVNTHNERAQHQRKNGIWYDKEGALPSFTVAEIAEGFKGNKDLYIRTQELVPDIQALKASGNPKDIALANRLEKQLANPTERGHKAIYKREFSLERMNTATGVVEGANLRHNEYGVPLFADFFFFITGFHGFHVFSGVIINIIIFINVILGTYERRKSYEMVEKVGLYWHFVDLVWVFVFTFFYLV</sequence>
<gene>
    <name evidence="9" type="ORF">ACFSTE_07885</name>
</gene>
<keyword evidence="4 7" id="KW-0812">Transmembrane</keyword>
<evidence type="ECO:0000256" key="1">
    <source>
        <dbReference type="ARBA" id="ARBA00004651"/>
    </source>
</evidence>
<dbReference type="Proteomes" id="UP001597459">
    <property type="component" value="Unassembled WGS sequence"/>
</dbReference>
<feature type="domain" description="Heme-copper oxidase subunit III family profile" evidence="8">
    <location>
        <begin position="1"/>
        <end position="363"/>
    </location>
</feature>
<dbReference type="PANTHER" id="PTHR11403">
    <property type="entry name" value="CYTOCHROME C OXIDASE SUBUNIT III"/>
    <property type="match status" value="1"/>
</dbReference>
<evidence type="ECO:0000256" key="7">
    <source>
        <dbReference type="SAM" id="Phobius"/>
    </source>
</evidence>
<evidence type="ECO:0000256" key="3">
    <source>
        <dbReference type="ARBA" id="ARBA00022475"/>
    </source>
</evidence>
<feature type="transmembrane region" description="Helical" evidence="7">
    <location>
        <begin position="112"/>
        <end position="132"/>
    </location>
</feature>
<evidence type="ECO:0000259" key="8">
    <source>
        <dbReference type="PROSITE" id="PS50253"/>
    </source>
</evidence>
<dbReference type="InterPro" id="IPR035973">
    <property type="entry name" value="Cyt_c_oxidase_su3-like_sf"/>
</dbReference>
<reference evidence="10" key="1">
    <citation type="journal article" date="2019" name="Int. J. Syst. Evol. Microbiol.">
        <title>The Global Catalogue of Microorganisms (GCM) 10K type strain sequencing project: providing services to taxonomists for standard genome sequencing and annotation.</title>
        <authorList>
            <consortium name="The Broad Institute Genomics Platform"/>
            <consortium name="The Broad Institute Genome Sequencing Center for Infectious Disease"/>
            <person name="Wu L."/>
            <person name="Ma J."/>
        </authorList>
    </citation>
    <scope>NUCLEOTIDE SEQUENCE [LARGE SCALE GENOMIC DNA]</scope>
    <source>
        <strain evidence="10">KCTC 42423</strain>
    </source>
</reference>
<comment type="caution">
    <text evidence="9">The sequence shown here is derived from an EMBL/GenBank/DDBJ whole genome shotgun (WGS) entry which is preliminary data.</text>
</comment>
<accession>A0ABW5N6H7</accession>
<feature type="transmembrane region" description="Helical" evidence="7">
    <location>
        <begin position="342"/>
        <end position="362"/>
    </location>
</feature>